<keyword evidence="5" id="KW-0819">tRNA processing</keyword>
<dbReference type="PANTHER" id="PTHR47788:SF1">
    <property type="entry name" value="A-ADDING TRNA NUCLEOTIDYLTRANSFERASE"/>
    <property type="match status" value="1"/>
</dbReference>
<keyword evidence="14" id="KW-1185">Reference proteome</keyword>
<evidence type="ECO:0000256" key="10">
    <source>
        <dbReference type="ARBA" id="ARBA00022884"/>
    </source>
</evidence>
<name>A0ABS5PP64_9FIRM</name>
<dbReference type="RefSeq" id="WP_213236547.1">
    <property type="nucleotide sequence ID" value="NZ_JAHBCL010000012.1"/>
</dbReference>
<evidence type="ECO:0000313" key="13">
    <source>
        <dbReference type="EMBL" id="MBS7526687.1"/>
    </source>
</evidence>
<dbReference type="Gene3D" id="3.30.460.10">
    <property type="entry name" value="Beta Polymerase, domain 2"/>
    <property type="match status" value="1"/>
</dbReference>
<evidence type="ECO:0000256" key="2">
    <source>
        <dbReference type="ARBA" id="ARBA00007265"/>
    </source>
</evidence>
<dbReference type="EMBL" id="JAHBCL010000012">
    <property type="protein sequence ID" value="MBS7526687.1"/>
    <property type="molecule type" value="Genomic_DNA"/>
</dbReference>
<keyword evidence="6" id="KW-0548">Nucleotidyltransferase</keyword>
<dbReference type="Proteomes" id="UP000746471">
    <property type="component" value="Unassembled WGS sequence"/>
</dbReference>
<dbReference type="InterPro" id="IPR052390">
    <property type="entry name" value="tRNA_nt/polyA_polymerase"/>
</dbReference>
<accession>A0ABS5PP64</accession>
<evidence type="ECO:0000256" key="8">
    <source>
        <dbReference type="ARBA" id="ARBA00022741"/>
    </source>
</evidence>
<sequence length="408" mass="46518">MDDIIRLRELLMDLLQIDTADFFFVGGLIRDMLLHRQTTDVDIAFEGDFDKTFHQLSKAYAVTASKVSTMQLTIGRYSIDFAMMRQEIYPNADGFPIVQPASPKVDMQRRDFTVNTGYALICEENIDAVCHYLSEMRPVGLEIAYAHTHFLRDLNNRVLAVLHPMSFEEDPTRLIRVIKYTVANGFKMDRKTRRFFQDSVASGAIKRLPASRLYGALLKVMVLPEWLDAAAFIAEKKVLAPWFNAALPSLDVTCAKDWEKLAPNASFYRFAVLLGDEIACFTAHFGKRVTQYLRISEAFEKLQRTEGSENIYLYKLYCQMQNMPNAVLAALGYLCARQYSAYLPLYQFIIAEGMSITAPLNGNELKQRGIMNIREAKASLMAAQLAKRYRGDGDLTDDEIEIIIAKWR</sequence>
<evidence type="ECO:0000313" key="14">
    <source>
        <dbReference type="Proteomes" id="UP000746471"/>
    </source>
</evidence>
<keyword evidence="9" id="KW-0460">Magnesium</keyword>
<dbReference type="SUPFAM" id="SSF81301">
    <property type="entry name" value="Nucleotidyltransferase"/>
    <property type="match status" value="1"/>
</dbReference>
<dbReference type="Pfam" id="PF01743">
    <property type="entry name" value="PolyA_pol"/>
    <property type="match status" value="1"/>
</dbReference>
<keyword evidence="10 11" id="KW-0694">RNA-binding</keyword>
<reference evidence="13 14" key="1">
    <citation type="submission" date="2021-05" db="EMBL/GenBank/DDBJ databases">
        <title>Fusibacter ferrireducens sp. nov., an anaerobic, sulfur- and Fe-reducing bacterium isolated from the mangrove sediment.</title>
        <authorList>
            <person name="Qiu D."/>
        </authorList>
    </citation>
    <scope>NUCLEOTIDE SEQUENCE [LARGE SCALE GENOMIC DNA]</scope>
    <source>
        <strain evidence="13 14">DSM 12116</strain>
    </source>
</reference>
<evidence type="ECO:0000256" key="5">
    <source>
        <dbReference type="ARBA" id="ARBA00022694"/>
    </source>
</evidence>
<feature type="domain" description="Poly A polymerase head" evidence="12">
    <location>
        <begin position="23"/>
        <end position="124"/>
    </location>
</feature>
<keyword evidence="3" id="KW-0820">tRNA-binding</keyword>
<dbReference type="PANTHER" id="PTHR47788">
    <property type="entry name" value="POLYA POLYMERASE"/>
    <property type="match status" value="1"/>
</dbReference>
<evidence type="ECO:0000256" key="11">
    <source>
        <dbReference type="RuleBase" id="RU003953"/>
    </source>
</evidence>
<dbReference type="InterPro" id="IPR043519">
    <property type="entry name" value="NT_sf"/>
</dbReference>
<organism evidence="13 14">
    <name type="scientific">Fusibacter paucivorans</name>
    <dbReference type="NCBI Taxonomy" id="76009"/>
    <lineage>
        <taxon>Bacteria</taxon>
        <taxon>Bacillati</taxon>
        <taxon>Bacillota</taxon>
        <taxon>Clostridia</taxon>
        <taxon>Eubacteriales</taxon>
        <taxon>Eubacteriales Family XII. Incertae Sedis</taxon>
        <taxon>Fusibacter</taxon>
    </lineage>
</organism>
<keyword evidence="4 11" id="KW-0808">Transferase</keyword>
<comment type="caution">
    <text evidence="13">The sequence shown here is derived from an EMBL/GenBank/DDBJ whole genome shotgun (WGS) entry which is preliminary data.</text>
</comment>
<gene>
    <name evidence="13" type="ORF">KHM83_08360</name>
</gene>
<proteinExistence type="inferred from homology"/>
<evidence type="ECO:0000256" key="4">
    <source>
        <dbReference type="ARBA" id="ARBA00022679"/>
    </source>
</evidence>
<dbReference type="SUPFAM" id="SSF81891">
    <property type="entry name" value="Poly A polymerase C-terminal region-like"/>
    <property type="match status" value="1"/>
</dbReference>
<evidence type="ECO:0000256" key="3">
    <source>
        <dbReference type="ARBA" id="ARBA00022555"/>
    </source>
</evidence>
<protein>
    <submittedName>
        <fullName evidence="13">CCA tRNA nucleotidyltransferase</fullName>
    </submittedName>
</protein>
<evidence type="ECO:0000256" key="7">
    <source>
        <dbReference type="ARBA" id="ARBA00022723"/>
    </source>
</evidence>
<keyword evidence="8" id="KW-0547">Nucleotide-binding</keyword>
<evidence type="ECO:0000256" key="1">
    <source>
        <dbReference type="ARBA" id="ARBA00001946"/>
    </source>
</evidence>
<evidence type="ECO:0000256" key="6">
    <source>
        <dbReference type="ARBA" id="ARBA00022695"/>
    </source>
</evidence>
<evidence type="ECO:0000256" key="9">
    <source>
        <dbReference type="ARBA" id="ARBA00022842"/>
    </source>
</evidence>
<keyword evidence="7" id="KW-0479">Metal-binding</keyword>
<comment type="similarity">
    <text evidence="2 11">Belongs to the tRNA nucleotidyltransferase/poly(A) polymerase family.</text>
</comment>
<dbReference type="InterPro" id="IPR002646">
    <property type="entry name" value="PolA_pol_head_dom"/>
</dbReference>
<dbReference type="Gene3D" id="1.10.3090.10">
    <property type="entry name" value="cca-adding enzyme, domain 2"/>
    <property type="match status" value="1"/>
</dbReference>
<comment type="cofactor">
    <cofactor evidence="1">
        <name>Mg(2+)</name>
        <dbReference type="ChEBI" id="CHEBI:18420"/>
    </cofactor>
</comment>
<evidence type="ECO:0000259" key="12">
    <source>
        <dbReference type="Pfam" id="PF01743"/>
    </source>
</evidence>